<dbReference type="AlphaFoldDB" id="A0A9D4AYW7"/>
<gene>
    <name evidence="1" type="ORF">KIL84_005403</name>
</gene>
<proteinExistence type="predicted"/>
<dbReference type="EMBL" id="JAHDVG010000468">
    <property type="protein sequence ID" value="KAH1181677.1"/>
    <property type="molecule type" value="Genomic_DNA"/>
</dbReference>
<organism evidence="1 2">
    <name type="scientific">Mauremys mutica</name>
    <name type="common">yellowpond turtle</name>
    <dbReference type="NCBI Taxonomy" id="74926"/>
    <lineage>
        <taxon>Eukaryota</taxon>
        <taxon>Metazoa</taxon>
        <taxon>Chordata</taxon>
        <taxon>Craniata</taxon>
        <taxon>Vertebrata</taxon>
        <taxon>Euteleostomi</taxon>
        <taxon>Archelosauria</taxon>
        <taxon>Testudinata</taxon>
        <taxon>Testudines</taxon>
        <taxon>Cryptodira</taxon>
        <taxon>Durocryptodira</taxon>
        <taxon>Testudinoidea</taxon>
        <taxon>Geoemydidae</taxon>
        <taxon>Geoemydinae</taxon>
        <taxon>Mauremys</taxon>
    </lineage>
</organism>
<sequence>MIGVAETGYPVIYPVQDEFSGDRSTDFIDFVHWWRGAKELNGELGTISSNTDKKLLNPENPSFNDYSEPIRQRTSMTFFSKFNYRMLISLPTTKPNTPVKTAAICMIIKGSNLFEKYTVTVEAPVGRLTVKITGFRSQQKLHHTEKSKDCSLQNPVKP</sequence>
<name>A0A9D4AYW7_9SAUR</name>
<protein>
    <submittedName>
        <fullName evidence="1">Uncharacterized protein</fullName>
    </submittedName>
</protein>
<reference evidence="1" key="1">
    <citation type="submission" date="2021-09" db="EMBL/GenBank/DDBJ databases">
        <title>The genome of Mauremys mutica provides insights into the evolution of semi-aquatic lifestyle.</title>
        <authorList>
            <person name="Gong S."/>
            <person name="Gao Y."/>
        </authorList>
    </citation>
    <scope>NUCLEOTIDE SEQUENCE</scope>
    <source>
        <strain evidence="1">MM-2020</strain>
        <tissue evidence="1">Muscle</tissue>
    </source>
</reference>
<evidence type="ECO:0000313" key="1">
    <source>
        <dbReference type="EMBL" id="KAH1181677.1"/>
    </source>
</evidence>
<keyword evidence="2" id="KW-1185">Reference proteome</keyword>
<evidence type="ECO:0000313" key="2">
    <source>
        <dbReference type="Proteomes" id="UP000827986"/>
    </source>
</evidence>
<accession>A0A9D4AYW7</accession>
<dbReference type="Proteomes" id="UP000827986">
    <property type="component" value="Unassembled WGS sequence"/>
</dbReference>
<comment type="caution">
    <text evidence="1">The sequence shown here is derived from an EMBL/GenBank/DDBJ whole genome shotgun (WGS) entry which is preliminary data.</text>
</comment>